<proteinExistence type="predicted"/>
<dbReference type="AlphaFoldDB" id="A0AAD7EPZ3"/>
<evidence type="ECO:0000313" key="3">
    <source>
        <dbReference type="Proteomes" id="UP001218218"/>
    </source>
</evidence>
<comment type="caution">
    <text evidence="2">The sequence shown here is derived from an EMBL/GenBank/DDBJ whole genome shotgun (WGS) entry which is preliminary data.</text>
</comment>
<evidence type="ECO:0000313" key="2">
    <source>
        <dbReference type="EMBL" id="KAJ7343822.1"/>
    </source>
</evidence>
<gene>
    <name evidence="2" type="ORF">DFH08DRAFT_810370</name>
</gene>
<accession>A0AAD7EPZ3</accession>
<name>A0AAD7EPZ3_9AGAR</name>
<organism evidence="2 3">
    <name type="scientific">Mycena albidolilacea</name>
    <dbReference type="NCBI Taxonomy" id="1033008"/>
    <lineage>
        <taxon>Eukaryota</taxon>
        <taxon>Fungi</taxon>
        <taxon>Dikarya</taxon>
        <taxon>Basidiomycota</taxon>
        <taxon>Agaricomycotina</taxon>
        <taxon>Agaricomycetes</taxon>
        <taxon>Agaricomycetidae</taxon>
        <taxon>Agaricales</taxon>
        <taxon>Marasmiineae</taxon>
        <taxon>Mycenaceae</taxon>
        <taxon>Mycena</taxon>
    </lineage>
</organism>
<sequence>MSIALGLLALQAAPSHWISQHGRGPALLRAWHQSLCCTADDAKANLTLCDALSSSLSVVTNLLVINAGVLITAVYRFFQQSEAHLPARKIQYYLIFRDSSAGSETPPPWTEVYMLDRGSSSSKISGDEQTVRHVAVFLNSMVCSASVLPVILLLDCPWFIMYMPVPFGFPNQQMDGAIRRYWFAHAAQSLLNVTIGVKGLVTHSTFGDVYRHEADYSPTTSLPRSEDNNHSPVATPHSRAPIEVGDNRERIFVENDVSRVYIVLRKHIQEK</sequence>
<dbReference type="Proteomes" id="UP001218218">
    <property type="component" value="Unassembled WGS sequence"/>
</dbReference>
<feature type="region of interest" description="Disordered" evidence="1">
    <location>
        <begin position="217"/>
        <end position="240"/>
    </location>
</feature>
<evidence type="ECO:0000256" key="1">
    <source>
        <dbReference type="SAM" id="MobiDB-lite"/>
    </source>
</evidence>
<dbReference type="EMBL" id="JARIHO010000022">
    <property type="protein sequence ID" value="KAJ7343822.1"/>
    <property type="molecule type" value="Genomic_DNA"/>
</dbReference>
<protein>
    <submittedName>
        <fullName evidence="2">Uncharacterized protein</fullName>
    </submittedName>
</protein>
<keyword evidence="3" id="KW-1185">Reference proteome</keyword>
<reference evidence="2" key="1">
    <citation type="submission" date="2023-03" db="EMBL/GenBank/DDBJ databases">
        <title>Massive genome expansion in bonnet fungi (Mycena s.s.) driven by repeated elements and novel gene families across ecological guilds.</title>
        <authorList>
            <consortium name="Lawrence Berkeley National Laboratory"/>
            <person name="Harder C.B."/>
            <person name="Miyauchi S."/>
            <person name="Viragh M."/>
            <person name="Kuo A."/>
            <person name="Thoen E."/>
            <person name="Andreopoulos B."/>
            <person name="Lu D."/>
            <person name="Skrede I."/>
            <person name="Drula E."/>
            <person name="Henrissat B."/>
            <person name="Morin E."/>
            <person name="Kohler A."/>
            <person name="Barry K."/>
            <person name="LaButti K."/>
            <person name="Morin E."/>
            <person name="Salamov A."/>
            <person name="Lipzen A."/>
            <person name="Mereny Z."/>
            <person name="Hegedus B."/>
            <person name="Baldrian P."/>
            <person name="Stursova M."/>
            <person name="Weitz H."/>
            <person name="Taylor A."/>
            <person name="Grigoriev I.V."/>
            <person name="Nagy L.G."/>
            <person name="Martin F."/>
            <person name="Kauserud H."/>
        </authorList>
    </citation>
    <scope>NUCLEOTIDE SEQUENCE</scope>
    <source>
        <strain evidence="2">CBHHK002</strain>
    </source>
</reference>